<sequence>MARPPTMVIQDDYIDMDLTPAATPVPPPSSPRFEFQSAGAGDARHREAAFASPADELFYKGNLLPLHLPPRLQLVQRLLQDQEQQQPPLRGVKRDAESDAAAAAAAEGGDADAAGKVCAAKKPSWAKKLKVVKRWASREYIRSLFLARPPLPSDIVAAADGGTSASASGHGIGIGSVSARGSVLEQEEACQCHHRKSFSGIIRRVRLVATNNKALGTSPLCSSSSSSSSSTPSCGNANGFFFRTPAPAPALKRSSSAGSSEEGAIQGAIAHCKRSQLPQPGMVVSSAAAAARRSVSDVMFYSVTNTPRASSVAAGEIMSNVLWIAPVMMRTQCAVIVSPLLLIFSESRIFSLELFIHPGDSLTFFYFFSPAAAHPLTSVAFFFSTSISISISISKALVLLVLVLTDSHCWGR</sequence>
<accession>A0A811RTP9</accession>
<keyword evidence="2" id="KW-1133">Transmembrane helix</keyword>
<proteinExistence type="predicted"/>
<evidence type="ECO:0000256" key="2">
    <source>
        <dbReference type="SAM" id="Phobius"/>
    </source>
</evidence>
<dbReference type="PANTHER" id="PTHR33312:SF34">
    <property type="entry name" value="OS05G0120900 PROTEIN"/>
    <property type="match status" value="1"/>
</dbReference>
<dbReference type="OrthoDB" id="672168at2759"/>
<dbReference type="GO" id="GO:0019210">
    <property type="term" value="F:kinase inhibitor activity"/>
    <property type="evidence" value="ECO:0007669"/>
    <property type="project" value="InterPro"/>
</dbReference>
<organism evidence="3 4">
    <name type="scientific">Miscanthus lutarioriparius</name>
    <dbReference type="NCBI Taxonomy" id="422564"/>
    <lineage>
        <taxon>Eukaryota</taxon>
        <taxon>Viridiplantae</taxon>
        <taxon>Streptophyta</taxon>
        <taxon>Embryophyta</taxon>
        <taxon>Tracheophyta</taxon>
        <taxon>Spermatophyta</taxon>
        <taxon>Magnoliopsida</taxon>
        <taxon>Liliopsida</taxon>
        <taxon>Poales</taxon>
        <taxon>Poaceae</taxon>
        <taxon>PACMAD clade</taxon>
        <taxon>Panicoideae</taxon>
        <taxon>Andropogonodae</taxon>
        <taxon>Andropogoneae</taxon>
        <taxon>Saccharinae</taxon>
        <taxon>Miscanthus</taxon>
    </lineage>
</organism>
<evidence type="ECO:0000313" key="3">
    <source>
        <dbReference type="EMBL" id="CAD6273174.1"/>
    </source>
</evidence>
<evidence type="ECO:0000256" key="1">
    <source>
        <dbReference type="SAM" id="MobiDB-lite"/>
    </source>
</evidence>
<dbReference type="InterPro" id="IPR039620">
    <property type="entry name" value="BKI1/MAKR1/3/4"/>
</dbReference>
<dbReference type="EMBL" id="CAJGYO010000016">
    <property type="protein sequence ID" value="CAD6273174.1"/>
    <property type="molecule type" value="Genomic_DNA"/>
</dbReference>
<reference evidence="3" key="1">
    <citation type="submission" date="2020-10" db="EMBL/GenBank/DDBJ databases">
        <authorList>
            <person name="Han B."/>
            <person name="Lu T."/>
            <person name="Zhao Q."/>
            <person name="Huang X."/>
            <person name="Zhao Y."/>
        </authorList>
    </citation>
    <scope>NUCLEOTIDE SEQUENCE</scope>
</reference>
<gene>
    <name evidence="3" type="ORF">NCGR_LOCUS56441</name>
</gene>
<dbReference type="AlphaFoldDB" id="A0A811RTP9"/>
<keyword evidence="4" id="KW-1185">Reference proteome</keyword>
<name>A0A811RTP9_9POAL</name>
<evidence type="ECO:0008006" key="5">
    <source>
        <dbReference type="Google" id="ProtNLM"/>
    </source>
</evidence>
<comment type="caution">
    <text evidence="3">The sequence shown here is derived from an EMBL/GenBank/DDBJ whole genome shotgun (WGS) entry which is preliminary data.</text>
</comment>
<keyword evidence="2" id="KW-0472">Membrane</keyword>
<dbReference type="Proteomes" id="UP000604825">
    <property type="component" value="Unassembled WGS sequence"/>
</dbReference>
<evidence type="ECO:0000313" key="4">
    <source>
        <dbReference type="Proteomes" id="UP000604825"/>
    </source>
</evidence>
<dbReference type="PANTHER" id="PTHR33312">
    <property type="entry name" value="MEMBRANE-ASSOCIATED KINASE REGULATOR 4-RELATED"/>
    <property type="match status" value="1"/>
</dbReference>
<feature type="transmembrane region" description="Helical" evidence="2">
    <location>
        <begin position="379"/>
        <end position="404"/>
    </location>
</feature>
<feature type="region of interest" description="Disordered" evidence="1">
    <location>
        <begin position="19"/>
        <end position="41"/>
    </location>
</feature>
<protein>
    <recommendedName>
        <fullName evidence="5">Membrane-associated kinase regulator 4</fullName>
    </recommendedName>
</protein>
<feature type="region of interest" description="Disordered" evidence="1">
    <location>
        <begin position="83"/>
        <end position="107"/>
    </location>
</feature>
<dbReference type="GO" id="GO:0005886">
    <property type="term" value="C:plasma membrane"/>
    <property type="evidence" value="ECO:0007669"/>
    <property type="project" value="InterPro"/>
</dbReference>
<keyword evidence="2" id="KW-0812">Transmembrane</keyword>